<evidence type="ECO:0000313" key="2">
    <source>
        <dbReference type="Proteomes" id="UP000265540"/>
    </source>
</evidence>
<dbReference type="AlphaFoldDB" id="A0A3A4ZFB5"/>
<accession>A0A3A4ZFB5</accession>
<dbReference type="EMBL" id="QZJF01000006">
    <property type="protein sequence ID" value="RJR27874.1"/>
    <property type="molecule type" value="Genomic_DNA"/>
</dbReference>
<gene>
    <name evidence="1" type="ORF">C4561_01145</name>
</gene>
<protein>
    <submittedName>
        <fullName evidence="1">Uncharacterized protein</fullName>
    </submittedName>
</protein>
<reference evidence="1 2" key="1">
    <citation type="journal article" date="2017" name="ISME J.">
        <title>Energy and carbon metabolisms in a deep terrestrial subsurface fluid microbial community.</title>
        <authorList>
            <person name="Momper L."/>
            <person name="Jungbluth S.P."/>
            <person name="Lee M.D."/>
            <person name="Amend J.P."/>
        </authorList>
    </citation>
    <scope>NUCLEOTIDE SEQUENCE [LARGE SCALE GENOMIC DNA]</scope>
    <source>
        <strain evidence="1">SURF_46</strain>
    </source>
</reference>
<comment type="caution">
    <text evidence="1">The sequence shown here is derived from an EMBL/GenBank/DDBJ whole genome shotgun (WGS) entry which is preliminary data.</text>
</comment>
<proteinExistence type="predicted"/>
<organism evidence="1 2">
    <name type="scientific">candidate division WWE3 bacterium</name>
    <dbReference type="NCBI Taxonomy" id="2053526"/>
    <lineage>
        <taxon>Bacteria</taxon>
        <taxon>Katanobacteria</taxon>
    </lineage>
</organism>
<name>A0A3A4ZFB5_UNCKA</name>
<evidence type="ECO:0000313" key="1">
    <source>
        <dbReference type="EMBL" id="RJR27874.1"/>
    </source>
</evidence>
<sequence length="257" mass="29318">MSGDVVFNATEARGLQIATLVVGDFTKEPTIQITPRFRGKFLAQHNVNISQVLSTVLTREANKESALASRVKEIERNTLNIRQRMRVLSTTIYVFQFEYTSGALEVVLCYENMETWQDYCFARATRDKTESGGINLKYHKNEEHIGLPPVAMRPMLFGVLNYLPGKNWRKRIVTYSESDFAWRNQTTGLGPGGMYLYHASPLFDWSLCLRTAWEDISYSLHIEMGSEKLLVNRPLLPSLPTKVDYRGQKEILTALLG</sequence>
<dbReference type="Proteomes" id="UP000265540">
    <property type="component" value="Unassembled WGS sequence"/>
</dbReference>